<proteinExistence type="predicted"/>
<evidence type="ECO:0000313" key="2">
    <source>
        <dbReference type="EMBL" id="PMD15284.1"/>
    </source>
</evidence>
<evidence type="ECO:0000313" key="3">
    <source>
        <dbReference type="Proteomes" id="UP000235672"/>
    </source>
</evidence>
<dbReference type="Proteomes" id="UP000235672">
    <property type="component" value="Unassembled WGS sequence"/>
</dbReference>
<dbReference type="PANTHER" id="PTHR21310">
    <property type="entry name" value="AMINOGLYCOSIDE PHOSPHOTRANSFERASE-RELATED-RELATED"/>
    <property type="match status" value="1"/>
</dbReference>
<dbReference type="InterPro" id="IPR011009">
    <property type="entry name" value="Kinase-like_dom_sf"/>
</dbReference>
<organism evidence="2 3">
    <name type="scientific">Hyaloscypha hepaticicola</name>
    <dbReference type="NCBI Taxonomy" id="2082293"/>
    <lineage>
        <taxon>Eukaryota</taxon>
        <taxon>Fungi</taxon>
        <taxon>Dikarya</taxon>
        <taxon>Ascomycota</taxon>
        <taxon>Pezizomycotina</taxon>
        <taxon>Leotiomycetes</taxon>
        <taxon>Helotiales</taxon>
        <taxon>Hyaloscyphaceae</taxon>
        <taxon>Hyaloscypha</taxon>
    </lineage>
</organism>
<feature type="non-terminal residue" evidence="2">
    <location>
        <position position="1"/>
    </location>
</feature>
<dbReference type="AlphaFoldDB" id="A0A2J6PMN1"/>
<evidence type="ECO:0000259" key="1">
    <source>
        <dbReference type="Pfam" id="PF01636"/>
    </source>
</evidence>
<dbReference type="EMBL" id="KZ613514">
    <property type="protein sequence ID" value="PMD15284.1"/>
    <property type="molecule type" value="Genomic_DNA"/>
</dbReference>
<protein>
    <recommendedName>
        <fullName evidence="1">Aminoglycoside phosphotransferase domain-containing protein</fullName>
    </recommendedName>
</protein>
<dbReference type="InterPro" id="IPR051678">
    <property type="entry name" value="AGP_Transferase"/>
</dbReference>
<feature type="domain" description="Aminoglycoside phosphotransferase" evidence="1">
    <location>
        <begin position="2"/>
        <end position="240"/>
    </location>
</feature>
<gene>
    <name evidence="2" type="ORF">NA56DRAFT_733834</name>
</gene>
<dbReference type="Pfam" id="PF01636">
    <property type="entry name" value="APH"/>
    <property type="match status" value="1"/>
</dbReference>
<dbReference type="SUPFAM" id="SSF56112">
    <property type="entry name" value="Protein kinase-like (PK-like)"/>
    <property type="match status" value="1"/>
</dbReference>
<dbReference type="OrthoDB" id="2831558at2759"/>
<dbReference type="InterPro" id="IPR002575">
    <property type="entry name" value="Aminoglycoside_PTrfase"/>
</dbReference>
<keyword evidence="3" id="KW-1185">Reference proteome</keyword>
<name>A0A2J6PMN1_9HELO</name>
<reference evidence="2 3" key="1">
    <citation type="submission" date="2016-05" db="EMBL/GenBank/DDBJ databases">
        <title>A degradative enzymes factory behind the ericoid mycorrhizal symbiosis.</title>
        <authorList>
            <consortium name="DOE Joint Genome Institute"/>
            <person name="Martino E."/>
            <person name="Morin E."/>
            <person name="Grelet G."/>
            <person name="Kuo A."/>
            <person name="Kohler A."/>
            <person name="Daghino S."/>
            <person name="Barry K."/>
            <person name="Choi C."/>
            <person name="Cichocki N."/>
            <person name="Clum A."/>
            <person name="Copeland A."/>
            <person name="Hainaut M."/>
            <person name="Haridas S."/>
            <person name="Labutti K."/>
            <person name="Lindquist E."/>
            <person name="Lipzen A."/>
            <person name="Khouja H.-R."/>
            <person name="Murat C."/>
            <person name="Ohm R."/>
            <person name="Olson A."/>
            <person name="Spatafora J."/>
            <person name="Veneault-Fourrey C."/>
            <person name="Henrissat B."/>
            <person name="Grigoriev I."/>
            <person name="Martin F."/>
            <person name="Perotto S."/>
        </authorList>
    </citation>
    <scope>NUCLEOTIDE SEQUENCE [LARGE SCALE GENOMIC DNA]</scope>
    <source>
        <strain evidence="2 3">UAMH 7357</strain>
    </source>
</reference>
<dbReference type="STRING" id="1745343.A0A2J6PMN1"/>
<dbReference type="PANTHER" id="PTHR21310:SF13">
    <property type="entry name" value="AMINOGLYCOSIDE PHOSPHOTRANSFERASE DOMAIN-CONTAINING PROTEIN"/>
    <property type="match status" value="1"/>
</dbReference>
<sequence>LAQGAFNKLYIVRAGEEEVVIRVTLPVDPQWKKLSEVATLKWVRTMTHLPIPRILAYGADRSNPIGFEYIIMNKVRGKLLVDMWQKMNFEAKASLVCELASFCAETFQQQIKRIGSLLLSPGDDMGRLTIGRIVSAFFIWDDHIHQDVPRGPFRSSKAWLSARLTIAENDCRKRLDCLKKLENRDEDQKDTTLFIISKLRSGMDEFFPINSKRSEPTMIFHDDLSRHNILIDEKGVLTGVGKRLDEQPIKSTYQHDENGEVVELYWEDLENYELTQLRRIFLDEMRWREPRWVEIFESNQRQRDFGLAVTGCGDSFLIRRICNWLKDMDSGVENFQGLEERIDNASL</sequence>
<accession>A0A2J6PMN1</accession>